<accession>A0A1R3XP65</accession>
<comment type="subcellular location">
    <subcellularLocation>
        <location evidence="1">Secreted</location>
    </subcellularLocation>
</comment>
<sequence length="318" mass="36795">MYHRVAALETDIWRLAVSPTHFEEHLQILSRNWRVIPLSELAEDLKNKKLKKNSVAITFDDGYADNYLAAKPLLEKYQLPATFFVTSATIGQQVEFWWDELENIILQTEELPKNLKLEMGSTMLAYDLGPESRLTTALQQRQNQWKAYVNEPPTLRCELYLKIWQALRPLAQYEQQKCLQYLRNWAGIDQPKVRRSYLSMGLEQLQCLSQSRYCEIGAHTVSHPDLTGLSLQAQTKEIRDNRHFLEKATGRKVTLFAYPYGRYNNDTFSVVVSENIAAAVTTNGDLVKPTSHSMLLGRFLVDNWTGQEFEGFLKTWLK</sequence>
<dbReference type="Gene3D" id="3.20.20.370">
    <property type="entry name" value="Glycoside hydrolase/deacetylase"/>
    <property type="match status" value="1"/>
</dbReference>
<dbReference type="InterPro" id="IPR011330">
    <property type="entry name" value="Glyco_hydro/deAcase_b/a-brl"/>
</dbReference>
<proteinExistence type="predicted"/>
<dbReference type="GO" id="GO:0005975">
    <property type="term" value="P:carbohydrate metabolic process"/>
    <property type="evidence" value="ECO:0007669"/>
    <property type="project" value="InterPro"/>
</dbReference>
<dbReference type="STRING" id="1317125.SAMN05444128_3170"/>
<dbReference type="SUPFAM" id="SSF88713">
    <property type="entry name" value="Glycoside hydrolase/deacetylase"/>
    <property type="match status" value="1"/>
</dbReference>
<dbReference type="InterPro" id="IPR051398">
    <property type="entry name" value="Polysacch_Deacetylase"/>
</dbReference>
<dbReference type="PROSITE" id="PS51677">
    <property type="entry name" value="NODB"/>
    <property type="match status" value="1"/>
</dbReference>
<name>A0A1R3XP65_9BACT</name>
<dbReference type="InterPro" id="IPR002509">
    <property type="entry name" value="NODB_dom"/>
</dbReference>
<dbReference type="PANTHER" id="PTHR34216:SF3">
    <property type="entry name" value="POLY-BETA-1,6-N-ACETYL-D-GLUCOSAMINE N-DEACETYLASE"/>
    <property type="match status" value="1"/>
</dbReference>
<evidence type="ECO:0000259" key="3">
    <source>
        <dbReference type="PROSITE" id="PS51677"/>
    </source>
</evidence>
<dbReference type="EMBL" id="FTPP01000003">
    <property type="protein sequence ID" value="SIT93720.1"/>
    <property type="molecule type" value="Genomic_DNA"/>
</dbReference>
<evidence type="ECO:0000256" key="1">
    <source>
        <dbReference type="ARBA" id="ARBA00004613"/>
    </source>
</evidence>
<keyword evidence="2" id="KW-0732">Signal</keyword>
<feature type="domain" description="NodB homology" evidence="3">
    <location>
        <begin position="53"/>
        <end position="318"/>
    </location>
</feature>
<evidence type="ECO:0000313" key="4">
    <source>
        <dbReference type="EMBL" id="SIT93720.1"/>
    </source>
</evidence>
<reference evidence="5" key="1">
    <citation type="submission" date="2017-01" db="EMBL/GenBank/DDBJ databases">
        <authorList>
            <person name="Varghese N."/>
            <person name="Submissions S."/>
        </authorList>
    </citation>
    <scope>NUCLEOTIDE SEQUENCE [LARGE SCALE GENOMIC DNA]</scope>
    <source>
        <strain evidence="5">LP100</strain>
    </source>
</reference>
<gene>
    <name evidence="4" type="ORF">SAMN05444128_3170</name>
</gene>
<organism evidence="4 5">
    <name type="scientific">Pontibacter indicus</name>
    <dbReference type="NCBI Taxonomy" id="1317125"/>
    <lineage>
        <taxon>Bacteria</taxon>
        <taxon>Pseudomonadati</taxon>
        <taxon>Bacteroidota</taxon>
        <taxon>Cytophagia</taxon>
        <taxon>Cytophagales</taxon>
        <taxon>Hymenobacteraceae</taxon>
        <taxon>Pontibacter</taxon>
    </lineage>
</organism>
<protein>
    <submittedName>
        <fullName evidence="4">Polysaccharide deacetylase</fullName>
    </submittedName>
</protein>
<dbReference type="CDD" id="cd10918">
    <property type="entry name" value="CE4_NodB_like_5s_6s"/>
    <property type="match status" value="1"/>
</dbReference>
<dbReference type="Proteomes" id="UP000187181">
    <property type="component" value="Unassembled WGS sequence"/>
</dbReference>
<dbReference type="PANTHER" id="PTHR34216">
    <property type="match status" value="1"/>
</dbReference>
<evidence type="ECO:0000313" key="5">
    <source>
        <dbReference type="Proteomes" id="UP000187181"/>
    </source>
</evidence>
<dbReference type="OrthoDB" id="9778320at2"/>
<dbReference type="Pfam" id="PF01522">
    <property type="entry name" value="Polysacc_deac_1"/>
    <property type="match status" value="2"/>
</dbReference>
<evidence type="ECO:0000256" key="2">
    <source>
        <dbReference type="ARBA" id="ARBA00022729"/>
    </source>
</evidence>
<dbReference type="GO" id="GO:0005576">
    <property type="term" value="C:extracellular region"/>
    <property type="evidence" value="ECO:0007669"/>
    <property type="project" value="UniProtKB-SubCell"/>
</dbReference>
<dbReference type="GO" id="GO:0016810">
    <property type="term" value="F:hydrolase activity, acting on carbon-nitrogen (but not peptide) bonds"/>
    <property type="evidence" value="ECO:0007669"/>
    <property type="project" value="InterPro"/>
</dbReference>
<dbReference type="AlphaFoldDB" id="A0A1R3XP65"/>
<keyword evidence="5" id="KW-1185">Reference proteome</keyword>